<dbReference type="AlphaFoldDB" id="A0A2M3ZWV6"/>
<accession>A0A2M3ZWV6</accession>
<proteinExistence type="predicted"/>
<organism evidence="1">
    <name type="scientific">Anopheles braziliensis</name>
    <dbReference type="NCBI Taxonomy" id="58242"/>
    <lineage>
        <taxon>Eukaryota</taxon>
        <taxon>Metazoa</taxon>
        <taxon>Ecdysozoa</taxon>
        <taxon>Arthropoda</taxon>
        <taxon>Hexapoda</taxon>
        <taxon>Insecta</taxon>
        <taxon>Pterygota</taxon>
        <taxon>Neoptera</taxon>
        <taxon>Endopterygota</taxon>
        <taxon>Diptera</taxon>
        <taxon>Nematocera</taxon>
        <taxon>Culicoidea</taxon>
        <taxon>Culicidae</taxon>
        <taxon>Anophelinae</taxon>
        <taxon>Anopheles</taxon>
    </lineage>
</organism>
<evidence type="ECO:0000313" key="1">
    <source>
        <dbReference type="EMBL" id="MBW32940.1"/>
    </source>
</evidence>
<reference evidence="1" key="1">
    <citation type="submission" date="2018-01" db="EMBL/GenBank/DDBJ databases">
        <title>An insight into the sialome of Amazonian anophelines.</title>
        <authorList>
            <person name="Ribeiro J.M."/>
            <person name="Scarpassa V."/>
            <person name="Calvo E."/>
        </authorList>
    </citation>
    <scope>NUCLEOTIDE SEQUENCE</scope>
    <source>
        <tissue evidence="1">Salivary glands</tissue>
    </source>
</reference>
<name>A0A2M3ZWV6_9DIPT</name>
<sequence>MGKIRLLNGARCAAFPVCWSLSLSLANRIGRCKLIIINLFSIINYLAPFGAHPSLLSLSHGAECGK</sequence>
<protein>
    <submittedName>
        <fullName evidence="1">Putative secreted peptide</fullName>
    </submittedName>
</protein>
<dbReference type="EMBL" id="GGFM01012189">
    <property type="protein sequence ID" value="MBW32940.1"/>
    <property type="molecule type" value="Transcribed_RNA"/>
</dbReference>